<dbReference type="InterPro" id="IPR047817">
    <property type="entry name" value="ABC2_TM_bact-type"/>
</dbReference>
<comment type="subcellular location">
    <subcellularLocation>
        <location evidence="5">Cell membrane</location>
        <topology evidence="5">Multi-pass membrane protein</topology>
    </subcellularLocation>
    <subcellularLocation>
        <location evidence="1">Membrane</location>
        <topology evidence="1">Multi-pass membrane protein</topology>
    </subcellularLocation>
</comment>
<feature type="transmembrane region" description="Helical" evidence="5">
    <location>
        <begin position="107"/>
        <end position="130"/>
    </location>
</feature>
<comment type="caution">
    <text evidence="7">The sequence shown here is derived from an EMBL/GenBank/DDBJ whole genome shotgun (WGS) entry which is preliminary data.</text>
</comment>
<keyword evidence="4 5" id="KW-0472">Membrane</keyword>
<dbReference type="InterPro" id="IPR000412">
    <property type="entry name" value="ABC_2_transport"/>
</dbReference>
<evidence type="ECO:0000313" key="7">
    <source>
        <dbReference type="EMBL" id="PJA39280.1"/>
    </source>
</evidence>
<keyword evidence="3 5" id="KW-1133">Transmembrane helix</keyword>
<dbReference type="Proteomes" id="UP000231195">
    <property type="component" value="Unassembled WGS sequence"/>
</dbReference>
<organism evidence="7 8">
    <name type="scientific">candidate division WWE3 bacterium CG_4_9_14_3_um_filter_39_7</name>
    <dbReference type="NCBI Taxonomy" id="1975080"/>
    <lineage>
        <taxon>Bacteria</taxon>
        <taxon>Katanobacteria</taxon>
    </lineage>
</organism>
<evidence type="ECO:0000256" key="1">
    <source>
        <dbReference type="ARBA" id="ARBA00004141"/>
    </source>
</evidence>
<dbReference type="GO" id="GO:0043190">
    <property type="term" value="C:ATP-binding cassette (ABC) transporter complex"/>
    <property type="evidence" value="ECO:0007669"/>
    <property type="project" value="InterPro"/>
</dbReference>
<dbReference type="InterPro" id="IPR051784">
    <property type="entry name" value="Nod_factor_ABC_transporter"/>
</dbReference>
<dbReference type="PROSITE" id="PS51012">
    <property type="entry name" value="ABC_TM2"/>
    <property type="match status" value="1"/>
</dbReference>
<feature type="domain" description="ABC transmembrane type-2" evidence="6">
    <location>
        <begin position="24"/>
        <end position="256"/>
    </location>
</feature>
<dbReference type="GO" id="GO:0140359">
    <property type="term" value="F:ABC-type transporter activity"/>
    <property type="evidence" value="ECO:0007669"/>
    <property type="project" value="InterPro"/>
</dbReference>
<feature type="transmembrane region" description="Helical" evidence="5">
    <location>
        <begin position="136"/>
        <end position="159"/>
    </location>
</feature>
<dbReference type="PANTHER" id="PTHR43229">
    <property type="entry name" value="NODULATION PROTEIN J"/>
    <property type="match status" value="1"/>
</dbReference>
<dbReference type="EMBL" id="PFWZ01000186">
    <property type="protein sequence ID" value="PJA39280.1"/>
    <property type="molecule type" value="Genomic_DNA"/>
</dbReference>
<keyword evidence="5" id="KW-1003">Cell membrane</keyword>
<name>A0A2M7WZZ3_UNCKA</name>
<gene>
    <name evidence="7" type="ORF">CO179_05585</name>
</gene>
<evidence type="ECO:0000259" key="6">
    <source>
        <dbReference type="PROSITE" id="PS51012"/>
    </source>
</evidence>
<protein>
    <recommendedName>
        <fullName evidence="5">Transport permease protein</fullName>
    </recommendedName>
</protein>
<evidence type="ECO:0000256" key="4">
    <source>
        <dbReference type="ARBA" id="ARBA00023136"/>
    </source>
</evidence>
<reference evidence="8" key="1">
    <citation type="submission" date="2017-09" db="EMBL/GenBank/DDBJ databases">
        <title>Depth-based differentiation of microbial function through sediment-hosted aquifers and enrichment of novel symbionts in the deep terrestrial subsurface.</title>
        <authorList>
            <person name="Probst A.J."/>
            <person name="Ladd B."/>
            <person name="Jarett J.K."/>
            <person name="Geller-Mcgrath D.E."/>
            <person name="Sieber C.M.K."/>
            <person name="Emerson J.B."/>
            <person name="Anantharaman K."/>
            <person name="Thomas B.C."/>
            <person name="Malmstrom R."/>
            <person name="Stieglmeier M."/>
            <person name="Klingl A."/>
            <person name="Woyke T."/>
            <person name="Ryan C.M."/>
            <person name="Banfield J.F."/>
        </authorList>
    </citation>
    <scope>NUCLEOTIDE SEQUENCE [LARGE SCALE GENOMIC DNA]</scope>
</reference>
<sequence>MTHEINAILAIALRDFTKLLRDRPRLVISFIFPILFIGALGGSLQAGFGEAVGYNMITFIFTGVLAQNLFQSTASGVISLIEDRENDFSQEIFVSPISRYSIIFGKILGETLVSLVLGVGIIAFGFIIGIPITASLLITMIPAGIIACLFGGAFGVIVLANLGSQRTANQVFPLIMFPQFILAGVFSPIKELPMFLDVLSRISPMRYAVDLMRGVYYAGAPEYDLVVLSPVLYNLAVIAVMFIVFLFIGTTIFVRNERNR</sequence>
<accession>A0A2M7WZZ3</accession>
<proteinExistence type="inferred from homology"/>
<keyword evidence="2 5" id="KW-0812">Transmembrane</keyword>
<feature type="transmembrane region" description="Helical" evidence="5">
    <location>
        <begin position="52"/>
        <end position="70"/>
    </location>
</feature>
<evidence type="ECO:0000256" key="2">
    <source>
        <dbReference type="ARBA" id="ARBA00022692"/>
    </source>
</evidence>
<keyword evidence="5" id="KW-0813">Transport</keyword>
<feature type="transmembrane region" description="Helical" evidence="5">
    <location>
        <begin position="171"/>
        <end position="189"/>
    </location>
</feature>
<dbReference type="PANTHER" id="PTHR43229:SF2">
    <property type="entry name" value="NODULATION PROTEIN J"/>
    <property type="match status" value="1"/>
</dbReference>
<dbReference type="PIRSF" id="PIRSF006648">
    <property type="entry name" value="DrrB"/>
    <property type="match status" value="1"/>
</dbReference>
<dbReference type="PRINTS" id="PR00164">
    <property type="entry name" value="ABC2TRNSPORT"/>
</dbReference>
<feature type="transmembrane region" description="Helical" evidence="5">
    <location>
        <begin position="26"/>
        <end position="46"/>
    </location>
</feature>
<dbReference type="AlphaFoldDB" id="A0A2M7WZZ3"/>
<feature type="transmembrane region" description="Helical" evidence="5">
    <location>
        <begin position="231"/>
        <end position="254"/>
    </location>
</feature>
<dbReference type="InterPro" id="IPR013525">
    <property type="entry name" value="ABC2_TM"/>
</dbReference>
<evidence type="ECO:0000256" key="5">
    <source>
        <dbReference type="RuleBase" id="RU361157"/>
    </source>
</evidence>
<evidence type="ECO:0000313" key="8">
    <source>
        <dbReference type="Proteomes" id="UP000231195"/>
    </source>
</evidence>
<comment type="similarity">
    <text evidence="5">Belongs to the ABC-2 integral membrane protein family.</text>
</comment>
<evidence type="ECO:0000256" key="3">
    <source>
        <dbReference type="ARBA" id="ARBA00022989"/>
    </source>
</evidence>
<dbReference type="Pfam" id="PF01061">
    <property type="entry name" value="ABC2_membrane"/>
    <property type="match status" value="1"/>
</dbReference>